<evidence type="ECO:0000313" key="3">
    <source>
        <dbReference type="Proteomes" id="UP000281553"/>
    </source>
</evidence>
<name>A0A3P7P338_DIBLA</name>
<dbReference type="EMBL" id="UYRU01121411">
    <property type="protein sequence ID" value="VDN49465.1"/>
    <property type="molecule type" value="Genomic_DNA"/>
</dbReference>
<keyword evidence="1" id="KW-0472">Membrane</keyword>
<keyword evidence="3" id="KW-1185">Reference proteome</keyword>
<evidence type="ECO:0000256" key="1">
    <source>
        <dbReference type="SAM" id="Phobius"/>
    </source>
</evidence>
<feature type="transmembrane region" description="Helical" evidence="1">
    <location>
        <begin position="15"/>
        <end position="39"/>
    </location>
</feature>
<keyword evidence="1" id="KW-1133">Transmembrane helix</keyword>
<gene>
    <name evidence="2" type="ORF">DILT_LOCUS19782</name>
</gene>
<dbReference type="Proteomes" id="UP000281553">
    <property type="component" value="Unassembled WGS sequence"/>
</dbReference>
<sequence length="77" mass="8778">MTAGRLGGMEMDERFIFTMATCLLIALLAVAISLVYCCVRRTTHLQERALVDFAEFDDEDDDDIPKRVDRKDLPLNI</sequence>
<dbReference type="AlphaFoldDB" id="A0A3P7P338"/>
<protein>
    <submittedName>
        <fullName evidence="2">Uncharacterized protein</fullName>
    </submittedName>
</protein>
<reference evidence="2 3" key="1">
    <citation type="submission" date="2018-11" db="EMBL/GenBank/DDBJ databases">
        <authorList>
            <consortium name="Pathogen Informatics"/>
        </authorList>
    </citation>
    <scope>NUCLEOTIDE SEQUENCE [LARGE SCALE GENOMIC DNA]</scope>
</reference>
<keyword evidence="1" id="KW-0812">Transmembrane</keyword>
<organism evidence="2 3">
    <name type="scientific">Dibothriocephalus latus</name>
    <name type="common">Fish tapeworm</name>
    <name type="synonym">Diphyllobothrium latum</name>
    <dbReference type="NCBI Taxonomy" id="60516"/>
    <lineage>
        <taxon>Eukaryota</taxon>
        <taxon>Metazoa</taxon>
        <taxon>Spiralia</taxon>
        <taxon>Lophotrochozoa</taxon>
        <taxon>Platyhelminthes</taxon>
        <taxon>Cestoda</taxon>
        <taxon>Eucestoda</taxon>
        <taxon>Diphyllobothriidea</taxon>
        <taxon>Diphyllobothriidae</taxon>
        <taxon>Dibothriocephalus</taxon>
    </lineage>
</organism>
<accession>A0A3P7P338</accession>
<evidence type="ECO:0000313" key="2">
    <source>
        <dbReference type="EMBL" id="VDN49465.1"/>
    </source>
</evidence>
<proteinExistence type="predicted"/>